<comment type="caution">
    <text evidence="2">The sequence shown here is derived from an EMBL/GenBank/DDBJ whole genome shotgun (WGS) entry which is preliminary data.</text>
</comment>
<sequence length="333" mass="35417">MGAFARHRLCQGEAGMSGFLAFIGAHGIIAPDYLTPGKWQRCRTENHPRKKNGSIKLADDGQVGWCQDYAVHAEPLMWRAGRAGALAAPLERALIARRQAERRAALAAATLSARSRYAQCAPLRNEHPYLAGKGFGVAGCHGLRVDAAGALVVPMLCDGAILSLQRIAADGEKRFHPGATTRGACYVIERPGATLTAFAEGFATGLTIFHAVPACRVVVAFNAGNLPVVASARRPAGLAVVCADNDWETAARIGRNPGLEYARAAAALLGVGVAYPECAGSDWNDYLSTQLEARAAALRPGLRHGHAILQMQAGVFAEIKHKVMREARLVRPM</sequence>
<proteinExistence type="predicted"/>
<evidence type="ECO:0000313" key="3">
    <source>
        <dbReference type="Proteomes" id="UP000819052"/>
    </source>
</evidence>
<reference evidence="2 3" key="1">
    <citation type="submission" date="2019-09" db="EMBL/GenBank/DDBJ databases">
        <title>Taxonomy of Antarctic Massilia spp.: description of Massilia rubra sp. nov., Massilia aquatica sp. nov., Massilia mucilaginosa sp. nov., Massilia frigida sp. nov. isolated from streams, lakes and regoliths.</title>
        <authorList>
            <person name="Holochova P."/>
            <person name="Sedlacek I."/>
            <person name="Kralova S."/>
            <person name="Maslanova I."/>
            <person name="Busse H.-J."/>
            <person name="Stankova E."/>
            <person name="Vrbovska V."/>
            <person name="Kovarovic V."/>
            <person name="Bartak M."/>
            <person name="Svec P."/>
            <person name="Pantucek R."/>
        </authorList>
    </citation>
    <scope>NUCLEOTIDE SEQUENCE [LARGE SCALE GENOMIC DNA]</scope>
    <source>
        <strain evidence="2 3">CCM 8693</strain>
    </source>
</reference>
<accession>A0ABX0MI22</accession>
<dbReference type="InterPro" id="IPR006171">
    <property type="entry name" value="TOPRIM_dom"/>
</dbReference>
<feature type="domain" description="Toprim" evidence="1">
    <location>
        <begin position="199"/>
        <end position="290"/>
    </location>
</feature>
<evidence type="ECO:0000313" key="2">
    <source>
        <dbReference type="EMBL" id="NHZ41826.1"/>
    </source>
</evidence>
<protein>
    <submittedName>
        <fullName evidence="2">Topoisomerase</fullName>
    </submittedName>
</protein>
<dbReference type="Proteomes" id="UP000819052">
    <property type="component" value="Unassembled WGS sequence"/>
</dbReference>
<dbReference type="Pfam" id="PF13362">
    <property type="entry name" value="Toprim_3"/>
    <property type="match status" value="1"/>
</dbReference>
<dbReference type="EMBL" id="VVIW01000009">
    <property type="protein sequence ID" value="NHZ41826.1"/>
    <property type="molecule type" value="Genomic_DNA"/>
</dbReference>
<evidence type="ECO:0000259" key="1">
    <source>
        <dbReference type="Pfam" id="PF13362"/>
    </source>
</evidence>
<name>A0ABX0MI22_9BURK</name>
<organism evidence="2 3">
    <name type="scientific">Massilia aquatica</name>
    <dbReference type="NCBI Taxonomy" id="2609000"/>
    <lineage>
        <taxon>Bacteria</taxon>
        <taxon>Pseudomonadati</taxon>
        <taxon>Pseudomonadota</taxon>
        <taxon>Betaproteobacteria</taxon>
        <taxon>Burkholderiales</taxon>
        <taxon>Oxalobacteraceae</taxon>
        <taxon>Telluria group</taxon>
        <taxon>Massilia</taxon>
    </lineage>
</organism>
<gene>
    <name evidence="2" type="ORF">F1609_16885</name>
</gene>
<keyword evidence="3" id="KW-1185">Reference proteome</keyword>